<name>H6RDP2_9BACT</name>
<dbReference type="AlphaFoldDB" id="H6RDP2"/>
<gene>
    <name evidence="1" type="ORF">VIS_S3ARA10019</name>
</gene>
<accession>H6RDP2</accession>
<dbReference type="NCBIfam" id="TIGR04019">
    <property type="entry name" value="B_thiol_YtxJ"/>
    <property type="match status" value="1"/>
</dbReference>
<evidence type="ECO:0008006" key="2">
    <source>
        <dbReference type="Google" id="ProtNLM"/>
    </source>
</evidence>
<dbReference type="Pfam" id="PF11009">
    <property type="entry name" value="BrxC"/>
    <property type="match status" value="1"/>
</dbReference>
<reference evidence="1" key="1">
    <citation type="journal article" date="2012" name="Environ. Microbiol.">
        <title>Genomic content of uncultured Bacteroidetes from contrasting oceanic provinces in the North Atlantic Ocean.</title>
        <authorList>
            <person name="Gomez-Pereira P.R."/>
            <person name="Schuler M."/>
            <person name="Fuchs B.M."/>
            <person name="Bennke C."/>
            <person name="Teeling H."/>
            <person name="Waldmann J."/>
            <person name="Richter M."/>
            <person name="Barbe V."/>
            <person name="Bataille E."/>
            <person name="Glockner F.O."/>
            <person name="Amann R."/>
        </authorList>
    </citation>
    <scope>NUCLEOTIDE SEQUENCE</scope>
</reference>
<dbReference type="EMBL" id="FO117572">
    <property type="protein sequence ID" value="CCF99153.1"/>
    <property type="molecule type" value="Genomic_DNA"/>
</dbReference>
<sequence length="129" mass="14581">MGLFSRNKSKPEAKPIKVWNELSSIEQLNELVVAAQDKPVVIFKHSTRCGISSMAWNSFRNNWTSEDTLADVYVLDLLNHRDVSNEITEVTGVYHQSPQAIVLKGAEVIYEATHSGIDARQIESILRKR</sequence>
<evidence type="ECO:0000313" key="1">
    <source>
        <dbReference type="EMBL" id="CCF99153.1"/>
    </source>
</evidence>
<proteinExistence type="predicted"/>
<reference evidence="1" key="2">
    <citation type="submission" date="2012-02" db="EMBL/GenBank/DDBJ databases">
        <authorList>
            <person name="Genoscope - CEA"/>
        </authorList>
    </citation>
    <scope>NUCLEOTIDE SEQUENCE</scope>
</reference>
<organism evidence="1">
    <name type="scientific">uncultured Flavobacteriia bacterium</name>
    <dbReference type="NCBI Taxonomy" id="212695"/>
    <lineage>
        <taxon>Bacteria</taxon>
        <taxon>Pseudomonadati</taxon>
        <taxon>Bacteroidota</taxon>
        <taxon>Flavobacteriia</taxon>
        <taxon>environmental samples</taxon>
    </lineage>
</organism>
<dbReference type="InterPro" id="IPR022551">
    <property type="entry name" value="BrxC"/>
</dbReference>
<dbReference type="Gene3D" id="3.40.30.10">
    <property type="entry name" value="Glutaredoxin"/>
    <property type="match status" value="1"/>
</dbReference>
<protein>
    <recommendedName>
        <fullName evidence="2">Bacillithiol system redox-active protein YtxJ</fullName>
    </recommendedName>
</protein>